<dbReference type="GeneID" id="68095791"/>
<comment type="caution">
    <text evidence="3">The sequence shown here is derived from an EMBL/GenBank/DDBJ whole genome shotgun (WGS) entry which is preliminary data.</text>
</comment>
<sequence>MPKEPSTKRLPSTNTKSDEGKSEGKRKRRYKCHPLEAFVKVDEVPINMHPSPLSIINYEHEDHHKQASRMEMKLVNFLWDFNSPCNGQARCRLPVGECEEQTFDMYMCRTMKPHMYTRIEQYSPWINRTGDTEINRHIIYEFEYPNFPSFGDGEWAKNYMTVNQKNVGDNLRKRFQVDLSEDFDNIAYRCIVSKLVISYDTRLELYYAYLCHWVQAKDGKYWIESF</sequence>
<dbReference type="EMBL" id="PYSW02000018">
    <property type="protein sequence ID" value="KAG2385521.1"/>
    <property type="molecule type" value="Genomic_DNA"/>
</dbReference>
<evidence type="ECO:0000313" key="5">
    <source>
        <dbReference type="Proteomes" id="UP000816034"/>
    </source>
</evidence>
<reference evidence="3 5" key="1">
    <citation type="journal article" date="2018" name="BMC Genomics">
        <title>The genome of Naegleria lovaniensis, the basis for a comparative approach to unravel pathogenicity factors of the human pathogenic amoeba N. fowleri.</title>
        <authorList>
            <person name="Liechti N."/>
            <person name="Schurch N."/>
            <person name="Bruggmann R."/>
            <person name="Wittwer M."/>
        </authorList>
    </citation>
    <scope>NUCLEOTIDE SEQUENCE [LARGE SCALE GENOMIC DNA]</scope>
    <source>
        <strain evidence="3 5">ATCC 30569</strain>
    </source>
</reference>
<keyword evidence="5" id="KW-1185">Reference proteome</keyword>
<evidence type="ECO:0000313" key="2">
    <source>
        <dbReference type="EMBL" id="KAG2370606.1"/>
    </source>
</evidence>
<proteinExistence type="predicted"/>
<gene>
    <name evidence="3" type="ORF">C9374_003336</name>
    <name evidence="4" type="ORF">C9374_003468</name>
    <name evidence="2" type="ORF">C9374_014745</name>
</gene>
<dbReference type="EMBL" id="PYSW02000018">
    <property type="protein sequence ID" value="KAG2385653.1"/>
    <property type="molecule type" value="Genomic_DNA"/>
</dbReference>
<evidence type="ECO:0000313" key="3">
    <source>
        <dbReference type="EMBL" id="KAG2385521.1"/>
    </source>
</evidence>
<dbReference type="Proteomes" id="UP000816034">
    <property type="component" value="Unassembled WGS sequence"/>
</dbReference>
<evidence type="ECO:0000313" key="4">
    <source>
        <dbReference type="EMBL" id="KAG2385653.1"/>
    </source>
</evidence>
<dbReference type="RefSeq" id="XP_044549514.1">
    <property type="nucleotide sequence ID" value="XM_044692853.1"/>
</dbReference>
<evidence type="ECO:0000256" key="1">
    <source>
        <dbReference type="SAM" id="MobiDB-lite"/>
    </source>
</evidence>
<accession>A0AA88GTI0</accession>
<feature type="region of interest" description="Disordered" evidence="1">
    <location>
        <begin position="1"/>
        <end position="27"/>
    </location>
</feature>
<protein>
    <submittedName>
        <fullName evidence="3">Uncharacterized protein</fullName>
    </submittedName>
</protein>
<dbReference type="EMBL" id="PYSW02000096">
    <property type="protein sequence ID" value="KAG2370606.1"/>
    <property type="molecule type" value="Genomic_DNA"/>
</dbReference>
<dbReference type="AlphaFoldDB" id="A0AA88GTI0"/>
<name>A0AA88GTI0_NAELO</name>
<reference evidence="3" key="2">
    <citation type="submission" date="2020-04" db="EMBL/GenBank/DDBJ databases">
        <authorList>
            <person name="Liechti N."/>
            <person name="Schuerch N."/>
            <person name="Bruggmann R."/>
            <person name="Wittwer M."/>
        </authorList>
    </citation>
    <scope>NUCLEOTIDE SEQUENCE</scope>
    <source>
        <strain evidence="3">ATCC 30569</strain>
    </source>
</reference>
<organism evidence="3 5">
    <name type="scientific">Naegleria lovaniensis</name>
    <name type="common">Amoeba</name>
    <dbReference type="NCBI Taxonomy" id="51637"/>
    <lineage>
        <taxon>Eukaryota</taxon>
        <taxon>Discoba</taxon>
        <taxon>Heterolobosea</taxon>
        <taxon>Tetramitia</taxon>
        <taxon>Eutetramitia</taxon>
        <taxon>Vahlkampfiidae</taxon>
        <taxon>Naegleria</taxon>
    </lineage>
</organism>